<evidence type="ECO:0000313" key="1">
    <source>
        <dbReference type="EMBL" id="MBK9984744.1"/>
    </source>
</evidence>
<proteinExistence type="predicted"/>
<dbReference type="EMBL" id="JADKGY010000031">
    <property type="protein sequence ID" value="MBK9984744.1"/>
    <property type="molecule type" value="Genomic_DNA"/>
</dbReference>
<evidence type="ECO:0000313" key="2">
    <source>
        <dbReference type="Proteomes" id="UP000808337"/>
    </source>
</evidence>
<reference evidence="1 2" key="1">
    <citation type="submission" date="2020-10" db="EMBL/GenBank/DDBJ databases">
        <title>Connecting structure to function with the recovery of over 1000 high-quality activated sludge metagenome-assembled genomes encoding full-length rRNA genes using long-read sequencing.</title>
        <authorList>
            <person name="Singleton C.M."/>
            <person name="Petriglieri F."/>
            <person name="Kristensen J.M."/>
            <person name="Kirkegaard R.H."/>
            <person name="Michaelsen T.Y."/>
            <person name="Andersen M.H."/>
            <person name="Karst S.M."/>
            <person name="Dueholm M.S."/>
            <person name="Nielsen P.H."/>
            <person name="Albertsen M."/>
        </authorList>
    </citation>
    <scope>NUCLEOTIDE SEQUENCE [LARGE SCALE GENOMIC DNA]</scope>
    <source>
        <strain evidence="1">Ribe_18-Q3-R11-54_MAXAC.273</strain>
    </source>
</reference>
<sequence>MLNNQWEKNLKELLGEYKPEGLQPNWDEFVNQMDQIAELNNTGDDPAFDENLKESFKIMMSLDKISVGI</sequence>
<organism evidence="1 2">
    <name type="scientific">Candidatus Opimibacter skivensis</name>
    <dbReference type="NCBI Taxonomy" id="2982028"/>
    <lineage>
        <taxon>Bacteria</taxon>
        <taxon>Pseudomonadati</taxon>
        <taxon>Bacteroidota</taxon>
        <taxon>Saprospiria</taxon>
        <taxon>Saprospirales</taxon>
        <taxon>Saprospiraceae</taxon>
        <taxon>Candidatus Opimibacter</taxon>
    </lineage>
</organism>
<protein>
    <submittedName>
        <fullName evidence="1">Uncharacterized protein</fullName>
    </submittedName>
</protein>
<gene>
    <name evidence="1" type="ORF">IPP15_20680</name>
</gene>
<accession>A0A9D7XPP9</accession>
<dbReference type="AlphaFoldDB" id="A0A9D7XPP9"/>
<dbReference type="Proteomes" id="UP000808337">
    <property type="component" value="Unassembled WGS sequence"/>
</dbReference>
<name>A0A9D7XPP9_9BACT</name>
<comment type="caution">
    <text evidence="1">The sequence shown here is derived from an EMBL/GenBank/DDBJ whole genome shotgun (WGS) entry which is preliminary data.</text>
</comment>